<evidence type="ECO:0000313" key="2">
    <source>
        <dbReference type="Proteomes" id="UP000095287"/>
    </source>
</evidence>
<feature type="transmembrane region" description="Helical" evidence="1">
    <location>
        <begin position="63"/>
        <end position="80"/>
    </location>
</feature>
<keyword evidence="1" id="KW-0472">Membrane</keyword>
<dbReference type="PANTHER" id="PTHR31562">
    <property type="entry name" value="PROTEIN CBG18972"/>
    <property type="match status" value="1"/>
</dbReference>
<keyword evidence="1" id="KW-1133">Transmembrane helix</keyword>
<dbReference type="InterPro" id="IPR004988">
    <property type="entry name" value="DUF273"/>
</dbReference>
<dbReference type="WBParaSite" id="L893_g3208.t1">
    <property type="protein sequence ID" value="L893_g3208.t1"/>
    <property type="gene ID" value="L893_g3208"/>
</dbReference>
<dbReference type="AlphaFoldDB" id="A0A1I8A1Z9"/>
<dbReference type="InterPro" id="IPR029044">
    <property type="entry name" value="Nucleotide-diphossugar_trans"/>
</dbReference>
<dbReference type="Proteomes" id="UP000095287">
    <property type="component" value="Unplaced"/>
</dbReference>
<evidence type="ECO:0000313" key="3">
    <source>
        <dbReference type="WBParaSite" id="L893_g3208.t1"/>
    </source>
</evidence>
<dbReference type="PANTHER" id="PTHR31562:SF9">
    <property type="entry name" value="GLYCOSYLTRANSFERASE FAMILY 8 PROTEIN"/>
    <property type="match status" value="1"/>
</dbReference>
<evidence type="ECO:0000256" key="1">
    <source>
        <dbReference type="SAM" id="Phobius"/>
    </source>
</evidence>
<proteinExistence type="predicted"/>
<keyword evidence="2" id="KW-1185">Reference proteome</keyword>
<accession>A0A1I8A1Z9</accession>
<organism evidence="2 3">
    <name type="scientific">Steinernema glaseri</name>
    <dbReference type="NCBI Taxonomy" id="37863"/>
    <lineage>
        <taxon>Eukaryota</taxon>
        <taxon>Metazoa</taxon>
        <taxon>Ecdysozoa</taxon>
        <taxon>Nematoda</taxon>
        <taxon>Chromadorea</taxon>
        <taxon>Rhabditida</taxon>
        <taxon>Tylenchina</taxon>
        <taxon>Panagrolaimomorpha</taxon>
        <taxon>Strongyloidoidea</taxon>
        <taxon>Steinernematidae</taxon>
        <taxon>Steinernema</taxon>
    </lineage>
</organism>
<dbReference type="Pfam" id="PF03314">
    <property type="entry name" value="DUF273"/>
    <property type="match status" value="1"/>
</dbReference>
<protein>
    <submittedName>
        <fullName evidence="3">Glycosyltransferase family 77 protein</fullName>
    </submittedName>
</protein>
<name>A0A1I8A1Z9_9BILA</name>
<reference evidence="3" key="1">
    <citation type="submission" date="2016-11" db="UniProtKB">
        <authorList>
            <consortium name="WormBaseParasite"/>
        </authorList>
    </citation>
    <scope>IDENTIFICATION</scope>
</reference>
<sequence length="443" mass="51939">MPYLFYRSAEVIIHRSEVTEADSINWPPAFPWLRRRFSNRPRCFSTSTHGALTMKVFLPKRRLLYLLVLALFAIVTISQLPSGDTKDYVNDKLNDAAVRYPNPGALKIYYALEETQKTFQRTRDPTSNSSRDIGILTVIDESVKERDYFFALESMHCYASLQRYDFRVEKDSIAWRDRCNHTDIMFRRHCIVAHLLDRHEWTLVIDADIGVVNPEKFIESWVDDRFDVSMYDRFFDWEVATGSYLVRRSPFAKSFLHQLADYEYKLPKSFHGSDNGAVHAVLVEILAPSARKELKGCFSIWEKSTSYSHIFEFEACTRLILGSIHDFPPRLKIHGKGTGWVRDGWLTDSLWSYETDFMLHGWQLRRLLTPFSNETRHLQFASWETPFSRPLNQSECTQGVATWYYNKALIRNKRVVQTKLDEVRRKVILDFWKATGVVAKYFS</sequence>
<dbReference type="Gene3D" id="3.90.550.10">
    <property type="entry name" value="Spore Coat Polysaccharide Biosynthesis Protein SpsA, Chain A"/>
    <property type="match status" value="1"/>
</dbReference>
<keyword evidence="1" id="KW-0812">Transmembrane</keyword>